<proteinExistence type="predicted"/>
<dbReference type="EMBL" id="BMZI01000001">
    <property type="protein sequence ID" value="GHB11001.1"/>
    <property type="molecule type" value="Genomic_DNA"/>
</dbReference>
<dbReference type="Gene3D" id="3.30.9.10">
    <property type="entry name" value="D-Amino Acid Oxidase, subunit A, domain 2"/>
    <property type="match status" value="1"/>
</dbReference>
<dbReference type="RefSeq" id="WP_189443092.1">
    <property type="nucleotide sequence ID" value="NZ_BMZI01000001.1"/>
</dbReference>
<accession>A0ABQ3DV10</accession>
<dbReference type="Proteomes" id="UP000646745">
    <property type="component" value="Unassembled WGS sequence"/>
</dbReference>
<evidence type="ECO:0000313" key="3">
    <source>
        <dbReference type="EMBL" id="GHB11001.1"/>
    </source>
</evidence>
<protein>
    <submittedName>
        <fullName evidence="3">Oxidoreductase</fullName>
    </submittedName>
</protein>
<evidence type="ECO:0000256" key="1">
    <source>
        <dbReference type="ARBA" id="ARBA00023002"/>
    </source>
</evidence>
<dbReference type="Gene3D" id="3.50.50.60">
    <property type="entry name" value="FAD/NAD(P)-binding domain"/>
    <property type="match status" value="1"/>
</dbReference>
<evidence type="ECO:0000313" key="4">
    <source>
        <dbReference type="Proteomes" id="UP000646745"/>
    </source>
</evidence>
<dbReference type="InterPro" id="IPR006076">
    <property type="entry name" value="FAD-dep_OxRdtase"/>
</dbReference>
<dbReference type="PANTHER" id="PTHR13847:SF281">
    <property type="entry name" value="FAD DEPENDENT OXIDOREDUCTASE DOMAIN-CONTAINING PROTEIN"/>
    <property type="match status" value="1"/>
</dbReference>
<dbReference type="InterPro" id="IPR036188">
    <property type="entry name" value="FAD/NAD-bd_sf"/>
</dbReference>
<evidence type="ECO:0000259" key="2">
    <source>
        <dbReference type="Pfam" id="PF01266"/>
    </source>
</evidence>
<reference evidence="4" key="1">
    <citation type="journal article" date="2019" name="Int. J. Syst. Evol. Microbiol.">
        <title>The Global Catalogue of Microorganisms (GCM) 10K type strain sequencing project: providing services to taxonomists for standard genome sequencing and annotation.</title>
        <authorList>
            <consortium name="The Broad Institute Genomics Platform"/>
            <consortium name="The Broad Institute Genome Sequencing Center for Infectious Disease"/>
            <person name="Wu L."/>
            <person name="Ma J."/>
        </authorList>
    </citation>
    <scope>NUCLEOTIDE SEQUENCE [LARGE SCALE GENOMIC DNA]</scope>
    <source>
        <strain evidence="4">KCTC 32998</strain>
    </source>
</reference>
<dbReference type="SUPFAM" id="SSF51905">
    <property type="entry name" value="FAD/NAD(P)-binding domain"/>
    <property type="match status" value="1"/>
</dbReference>
<sequence>MPHTIPDSYYLASRNVTLDATDPLRDEQTADVCVIGGGVTGCSAALHLAERGYRVTLLEAGEIAHGASGRSGGQILPGFGTEMPVIESALGLDDARRLWAMSCESVRLTRALITRHDIDCDLRQGYVHTAVKPRHVSAMQRHAEMMAARYDYHGEQWLDRDALRSHVRTDQYLGGLYDAEGGHLHPLNYTLGLARAAQRAGSVLHTQTPVLRVEPGVRPRVVTAQGSVRCEFVVVACNAYLDGLLPALSGRVMKVANYIIATEPLSESVASAILPSNPAVSDANFVLDYYRLSADRRLLYGGEVSYTGREPRKLDARMRDKMQTLFPVLHGVEIDYRWGGDVGITLNRAPDFGRVGDNILYAQGYSGHGMSLAGLAGQLLAEAVAGQAERFDAFAALDHRRFPGGERLRIPLLALATTFYRLRDKL</sequence>
<gene>
    <name evidence="3" type="ORF">GCM10009038_06080</name>
</gene>
<name>A0ABQ3DV10_9GAMM</name>
<dbReference type="PANTHER" id="PTHR13847">
    <property type="entry name" value="SARCOSINE DEHYDROGENASE-RELATED"/>
    <property type="match status" value="1"/>
</dbReference>
<comment type="caution">
    <text evidence="3">The sequence shown here is derived from an EMBL/GenBank/DDBJ whole genome shotgun (WGS) entry which is preliminary data.</text>
</comment>
<organism evidence="3 4">
    <name type="scientific">Salinicola rhizosphaerae</name>
    <dbReference type="NCBI Taxonomy" id="1443141"/>
    <lineage>
        <taxon>Bacteria</taxon>
        <taxon>Pseudomonadati</taxon>
        <taxon>Pseudomonadota</taxon>
        <taxon>Gammaproteobacteria</taxon>
        <taxon>Oceanospirillales</taxon>
        <taxon>Halomonadaceae</taxon>
        <taxon>Salinicola</taxon>
    </lineage>
</organism>
<keyword evidence="4" id="KW-1185">Reference proteome</keyword>
<keyword evidence="1" id="KW-0560">Oxidoreductase</keyword>
<dbReference type="Pfam" id="PF01266">
    <property type="entry name" value="DAO"/>
    <property type="match status" value="1"/>
</dbReference>
<feature type="domain" description="FAD dependent oxidoreductase" evidence="2">
    <location>
        <begin position="31"/>
        <end position="382"/>
    </location>
</feature>